<feature type="domain" description="DDH" evidence="9">
    <location>
        <begin position="341"/>
        <end position="497"/>
    </location>
</feature>
<organism evidence="12 13">
    <name type="scientific">Streptococcus acidominimus</name>
    <dbReference type="NCBI Taxonomy" id="1326"/>
    <lineage>
        <taxon>Bacteria</taxon>
        <taxon>Bacillati</taxon>
        <taxon>Bacillota</taxon>
        <taxon>Bacilli</taxon>
        <taxon>Lactobacillales</taxon>
        <taxon>Streptococcaceae</taxon>
        <taxon>Streptococcus</taxon>
    </lineage>
</organism>
<keyword evidence="3 8" id="KW-0812">Transmembrane</keyword>
<comment type="function">
    <text evidence="6">Has phosphodiesterase (PDE) activity against cyclic-di-AMP (c-di-AMP).</text>
</comment>
<dbReference type="InterPro" id="IPR049553">
    <property type="entry name" value="GdpP-like_PAS"/>
</dbReference>
<dbReference type="InterPro" id="IPR003156">
    <property type="entry name" value="DHHA1_dom"/>
</dbReference>
<evidence type="ECO:0000259" key="10">
    <source>
        <dbReference type="Pfam" id="PF02272"/>
    </source>
</evidence>
<reference evidence="12 13" key="1">
    <citation type="submission" date="2017-06" db="EMBL/GenBank/DDBJ databases">
        <authorList>
            <consortium name="Pathogen Informatics"/>
        </authorList>
    </citation>
    <scope>NUCLEOTIDE SEQUENCE [LARGE SCALE GENOMIC DNA]</scope>
    <source>
        <strain evidence="12 13">NCTC11291</strain>
    </source>
</reference>
<keyword evidence="5 6" id="KW-0472">Membrane</keyword>
<evidence type="ECO:0000256" key="6">
    <source>
        <dbReference type="PIRNR" id="PIRNR026583"/>
    </source>
</evidence>
<feature type="binding site" evidence="7">
    <location>
        <position position="351"/>
    </location>
    <ligand>
        <name>Mn(2+)</name>
        <dbReference type="ChEBI" id="CHEBI:29035"/>
        <label>1</label>
    </ligand>
</feature>
<evidence type="ECO:0000256" key="1">
    <source>
        <dbReference type="ARBA" id="ARBA00004651"/>
    </source>
</evidence>
<keyword evidence="7" id="KW-0479">Metal-binding</keyword>
<evidence type="ECO:0000259" key="9">
    <source>
        <dbReference type="Pfam" id="PF01368"/>
    </source>
</evidence>
<dbReference type="EMBL" id="LT906454">
    <property type="protein sequence ID" value="SNV48021.1"/>
    <property type="molecule type" value="Genomic_DNA"/>
</dbReference>
<keyword evidence="7" id="KW-0464">Manganese</keyword>
<dbReference type="OrthoDB" id="9759476at2"/>
<sequence length="655" mass="73228">MKRFRFATIHLIMIGMIIFGLLAICVRLLSSETGLLLVIFLACFGFIALLYIQKQSYQLSEDEQIELLNDQTEVSLKTLLDKMPVGVVKFDPTASEIDWYNPYAQLIFSDQETGQFDSPVVLDLIDSFKDDNITRVISIGEARYNAYLDLESGVFYFIDTPQNTEVSAAAIKKQPVIGIISVDNYDDFTDNLADADISTINSFIANFIANFAEANAIFYRRVAMDRFYFFTDYETLESLIADKFDILNRFREEAQEYELSLTLSMGIAFGKGHHDQIGVIAQENLNIALVRGGDQAVLKENADYAELLYFGGGTVSTVKRSRTRTRAMMRAISDKIKSVDKVFVVGHKGLDMDALGSSVGMQFFASQLVAESYVVYDPNDMGMDIQRAIERLKEDDTTPLLTISEAFQKVDNRSLLIMVDHSKTSLTLSKSLFDEFRETIIVDHHRRDDDFPDNAAISFIESGASSAAELVSELITFQDAKDAKLNKLQASLLMAGIMLDTKNFSTRVTSRTFDVASYLRSLGSDSVDIQSILATDFNEYRQVNELILKAKPYKRNLMIASGSEDTVYNNVIASKAADNLLTMADIEASFVIYKNASGQTAISARSRNNINVQRIMEKLGGGGHFNQAACQCDNITVIDLEAQLIDIIDKEIEEK</sequence>
<dbReference type="InterPro" id="IPR001667">
    <property type="entry name" value="DDH_dom"/>
</dbReference>
<dbReference type="GO" id="GO:0005886">
    <property type="term" value="C:plasma membrane"/>
    <property type="evidence" value="ECO:0007669"/>
    <property type="project" value="UniProtKB-SubCell"/>
</dbReference>
<feature type="transmembrane region" description="Helical" evidence="8">
    <location>
        <begin position="35"/>
        <end position="52"/>
    </location>
</feature>
<protein>
    <recommendedName>
        <fullName evidence="6">Cyclic-di-AMP phosphodiesterase</fullName>
        <ecNumber evidence="6">3.1.4.-</ecNumber>
    </recommendedName>
</protein>
<feature type="binding site" evidence="7">
    <location>
        <position position="420"/>
    </location>
    <ligand>
        <name>Mn(2+)</name>
        <dbReference type="ChEBI" id="CHEBI:29035"/>
        <label>2</label>
    </ligand>
</feature>
<dbReference type="Gene3D" id="3.10.310.30">
    <property type="match status" value="1"/>
</dbReference>
<dbReference type="Gene3D" id="3.30.450.20">
    <property type="entry name" value="PAS domain"/>
    <property type="match status" value="1"/>
</dbReference>
<dbReference type="Pfam" id="PF01368">
    <property type="entry name" value="DHH"/>
    <property type="match status" value="1"/>
</dbReference>
<evidence type="ECO:0000256" key="5">
    <source>
        <dbReference type="ARBA" id="ARBA00023136"/>
    </source>
</evidence>
<dbReference type="GO" id="GO:0016787">
    <property type="term" value="F:hydrolase activity"/>
    <property type="evidence" value="ECO:0007669"/>
    <property type="project" value="UniProtKB-UniRule"/>
</dbReference>
<comment type="catalytic activity">
    <reaction evidence="6">
        <text>3',3'-c-di-AMP + H2O = 5'-O-phosphonoadenylyl-(3'-&gt;5')-adenosine + H(+)</text>
        <dbReference type="Rhea" id="RHEA:54420"/>
        <dbReference type="ChEBI" id="CHEBI:15377"/>
        <dbReference type="ChEBI" id="CHEBI:15378"/>
        <dbReference type="ChEBI" id="CHEBI:71500"/>
        <dbReference type="ChEBI" id="CHEBI:138171"/>
    </reaction>
</comment>
<feature type="domain" description="Cyclic-di-AMP phosphodiesterase GdpP-like PAS" evidence="11">
    <location>
        <begin position="80"/>
        <end position="159"/>
    </location>
</feature>
<dbReference type="PANTHER" id="PTHR47618:SF2">
    <property type="entry name" value="CYCLIC-DI-AMP PHOSPHODIESTERASE GDPP"/>
    <property type="match status" value="1"/>
</dbReference>
<dbReference type="Pfam" id="PF21370">
    <property type="entry name" value="PAS_GdpP"/>
    <property type="match status" value="1"/>
</dbReference>
<dbReference type="InterPro" id="IPR038763">
    <property type="entry name" value="DHH_sf"/>
</dbReference>
<gene>
    <name evidence="12" type="ORF">SAMEA4504048_02450</name>
</gene>
<proteinExistence type="inferred from homology"/>
<dbReference type="RefSeq" id="WP_095123663.1">
    <property type="nucleotide sequence ID" value="NZ_LT906454.1"/>
</dbReference>
<dbReference type="PIRSF" id="PIRSF026583">
    <property type="entry name" value="YybT"/>
    <property type="match status" value="1"/>
</dbReference>
<dbReference type="InterPro" id="IPR014528">
    <property type="entry name" value="GdpP/PdeA"/>
</dbReference>
<dbReference type="EC" id="3.1.4.-" evidence="6"/>
<dbReference type="PANTHER" id="PTHR47618">
    <property type="entry name" value="BIFUNCTIONAL OLIGORIBONUCLEASE AND PAP PHOSPHATASE NRNA"/>
    <property type="match status" value="1"/>
</dbReference>
<evidence type="ECO:0000256" key="8">
    <source>
        <dbReference type="SAM" id="Phobius"/>
    </source>
</evidence>
<dbReference type="Pfam" id="PF02272">
    <property type="entry name" value="DHHA1"/>
    <property type="match status" value="1"/>
</dbReference>
<feature type="binding site" evidence="7">
    <location>
        <position position="500"/>
    </location>
    <ligand>
        <name>Mn(2+)</name>
        <dbReference type="ChEBI" id="CHEBI:29035"/>
        <label>2</label>
    </ligand>
</feature>
<dbReference type="GO" id="GO:0003676">
    <property type="term" value="F:nucleic acid binding"/>
    <property type="evidence" value="ECO:0007669"/>
    <property type="project" value="UniProtKB-UniRule"/>
</dbReference>
<dbReference type="AlphaFoldDB" id="A0A239XM42"/>
<dbReference type="GO" id="GO:0046872">
    <property type="term" value="F:metal ion binding"/>
    <property type="evidence" value="ECO:0007669"/>
    <property type="project" value="UniProtKB-KW"/>
</dbReference>
<comment type="similarity">
    <text evidence="6">Belongs to the GdpP/PdeA phosphodiesterase family.</text>
</comment>
<name>A0A239XM42_STRAI</name>
<dbReference type="KEGG" id="saco:SAME_02450"/>
<comment type="subcellular location">
    <subcellularLocation>
        <location evidence="1">Cell membrane</location>
        <topology evidence="1">Multi-pass membrane protein</topology>
    </subcellularLocation>
</comment>
<evidence type="ECO:0000256" key="2">
    <source>
        <dbReference type="ARBA" id="ARBA00022475"/>
    </source>
</evidence>
<evidence type="ECO:0000259" key="11">
    <source>
        <dbReference type="Pfam" id="PF21370"/>
    </source>
</evidence>
<evidence type="ECO:0000313" key="13">
    <source>
        <dbReference type="Proteomes" id="UP000215144"/>
    </source>
</evidence>
<evidence type="ECO:0000256" key="4">
    <source>
        <dbReference type="ARBA" id="ARBA00022989"/>
    </source>
</evidence>
<keyword evidence="4 8" id="KW-1133">Transmembrane helix</keyword>
<feature type="binding site" evidence="7">
    <location>
        <position position="353"/>
    </location>
    <ligand>
        <name>Mn(2+)</name>
        <dbReference type="ChEBI" id="CHEBI:29035"/>
        <label>2</label>
    </ligand>
</feature>
<dbReference type="SUPFAM" id="SSF64182">
    <property type="entry name" value="DHH phosphoesterases"/>
    <property type="match status" value="1"/>
</dbReference>
<evidence type="ECO:0000256" key="3">
    <source>
        <dbReference type="ARBA" id="ARBA00022692"/>
    </source>
</evidence>
<keyword evidence="2 6" id="KW-1003">Cell membrane</keyword>
<feature type="transmembrane region" description="Helical" evidence="8">
    <location>
        <begin position="7"/>
        <end position="29"/>
    </location>
</feature>
<keyword evidence="6" id="KW-0378">Hydrolase</keyword>
<evidence type="ECO:0000313" key="12">
    <source>
        <dbReference type="EMBL" id="SNV48021.1"/>
    </source>
</evidence>
<dbReference type="Gene3D" id="3.90.1640.10">
    <property type="entry name" value="inorganic pyrophosphatase (n-terminal core)"/>
    <property type="match status" value="1"/>
</dbReference>
<feature type="binding site" evidence="7">
    <location>
        <position position="347"/>
    </location>
    <ligand>
        <name>Mn(2+)</name>
        <dbReference type="ChEBI" id="CHEBI:29035"/>
        <label>1</label>
    </ligand>
</feature>
<feature type="domain" description="DHHA1" evidence="10">
    <location>
        <begin position="567"/>
        <end position="653"/>
    </location>
</feature>
<feature type="binding site" evidence="7">
    <location>
        <position position="420"/>
    </location>
    <ligand>
        <name>Mn(2+)</name>
        <dbReference type="ChEBI" id="CHEBI:29035"/>
        <label>1</label>
    </ligand>
</feature>
<dbReference type="Pfam" id="PF24898">
    <property type="entry name" value="GGDEF_GdpP"/>
    <property type="match status" value="1"/>
</dbReference>
<dbReference type="InterPro" id="IPR051319">
    <property type="entry name" value="Oligoribo/pAp-PDE_c-di-AMP_PDE"/>
</dbReference>
<dbReference type="GO" id="GO:0106409">
    <property type="term" value="F:cyclic-di-AMP phosphodiesterase activity"/>
    <property type="evidence" value="ECO:0007669"/>
    <property type="project" value="RHEA"/>
</dbReference>
<accession>A0A239XM42</accession>
<comment type="cofactor">
    <cofactor evidence="7">
        <name>Mn(2+)</name>
        <dbReference type="ChEBI" id="CHEBI:29035"/>
    </cofactor>
    <text evidence="7">For phosphodiesterase activity, probably binds 2 Mn(2+) per subunit.</text>
</comment>
<dbReference type="Proteomes" id="UP000215144">
    <property type="component" value="Chromosome 1"/>
</dbReference>
<feature type="binding site" evidence="7">
    <location>
        <position position="444"/>
    </location>
    <ligand>
        <name>Mn(2+)</name>
        <dbReference type="ChEBI" id="CHEBI:29035"/>
        <label>2</label>
    </ligand>
</feature>
<evidence type="ECO:0000256" key="7">
    <source>
        <dbReference type="PIRSR" id="PIRSR026583-50"/>
    </source>
</evidence>